<name>A0A0N0H464_9ACTN</name>
<feature type="region of interest" description="Disordered" evidence="1">
    <location>
        <begin position="57"/>
        <end position="86"/>
    </location>
</feature>
<accession>A0A0N0H464</accession>
<dbReference type="AlphaFoldDB" id="A0A0N0H464"/>
<evidence type="ECO:0000313" key="3">
    <source>
        <dbReference type="Proteomes" id="UP000037982"/>
    </source>
</evidence>
<organism evidence="2 3">
    <name type="scientific">Streptomyces chattanoogensis</name>
    <dbReference type="NCBI Taxonomy" id="66876"/>
    <lineage>
        <taxon>Bacteria</taxon>
        <taxon>Bacillati</taxon>
        <taxon>Actinomycetota</taxon>
        <taxon>Actinomycetes</taxon>
        <taxon>Kitasatosporales</taxon>
        <taxon>Streptomycetaceae</taxon>
        <taxon>Streptomyces</taxon>
    </lineage>
</organism>
<evidence type="ECO:0000313" key="2">
    <source>
        <dbReference type="EMBL" id="KPC66580.1"/>
    </source>
</evidence>
<comment type="caution">
    <text evidence="2">The sequence shown here is derived from an EMBL/GenBank/DDBJ whole genome shotgun (WGS) entry which is preliminary data.</text>
</comment>
<keyword evidence="3" id="KW-1185">Reference proteome</keyword>
<protein>
    <submittedName>
        <fullName evidence="2">Uncharacterized protein</fullName>
    </submittedName>
</protein>
<sequence>MQVWTTSSQARRIGMRKCATSLPGGGAARLTTQACGVSQAGQRVAASTSGSPWTRCGMANESQAQPPHHSVRAPMTGKPSGTEAKG</sequence>
<reference evidence="3" key="1">
    <citation type="submission" date="2015-07" db="EMBL/GenBank/DDBJ databases">
        <authorList>
            <person name="Ju K.-S."/>
            <person name="Doroghazi J.R."/>
            <person name="Metcalf W.W."/>
        </authorList>
    </citation>
    <scope>NUCLEOTIDE SEQUENCE [LARGE SCALE GENOMIC DNA]</scope>
    <source>
        <strain evidence="3">NRRL ISP-5002</strain>
    </source>
</reference>
<dbReference type="Proteomes" id="UP000037982">
    <property type="component" value="Unassembled WGS sequence"/>
</dbReference>
<dbReference type="PATRIC" id="fig|66876.3.peg.876"/>
<dbReference type="EMBL" id="LGKG01000002">
    <property type="protein sequence ID" value="KPC66580.1"/>
    <property type="molecule type" value="Genomic_DNA"/>
</dbReference>
<evidence type="ECO:0000256" key="1">
    <source>
        <dbReference type="SAM" id="MobiDB-lite"/>
    </source>
</evidence>
<proteinExistence type="predicted"/>
<gene>
    <name evidence="2" type="ORF">ADL29_03975</name>
</gene>